<dbReference type="Pfam" id="PF13927">
    <property type="entry name" value="Ig_3"/>
    <property type="match status" value="1"/>
</dbReference>
<dbReference type="FunFam" id="2.60.40.10:FF:000189">
    <property type="entry name" value="Neogenin isoform 3"/>
    <property type="match status" value="1"/>
</dbReference>
<evidence type="ECO:0000256" key="2">
    <source>
        <dbReference type="ARBA" id="ARBA00023157"/>
    </source>
</evidence>
<evidence type="ECO:0000256" key="3">
    <source>
        <dbReference type="ARBA" id="ARBA00023319"/>
    </source>
</evidence>
<keyword evidence="3" id="KW-0393">Immunoglobulin domain</keyword>
<dbReference type="OMA" id="LHCNSIH"/>
<feature type="domain" description="Ig-like" evidence="5">
    <location>
        <begin position="27"/>
        <end position="122"/>
    </location>
</feature>
<dbReference type="InterPro" id="IPR013783">
    <property type="entry name" value="Ig-like_fold"/>
</dbReference>
<dbReference type="GO" id="GO:0007411">
    <property type="term" value="P:axon guidance"/>
    <property type="evidence" value="ECO:0007669"/>
    <property type="project" value="TreeGrafter"/>
</dbReference>
<dbReference type="Proteomes" id="UP000694843">
    <property type="component" value="Unplaced"/>
</dbReference>
<dbReference type="RefSeq" id="XP_018021920.2">
    <property type="nucleotide sequence ID" value="XM_018166431.2"/>
</dbReference>
<evidence type="ECO:0000313" key="7">
    <source>
        <dbReference type="RefSeq" id="XP_018021920.2"/>
    </source>
</evidence>
<gene>
    <name evidence="7" type="primary">LOC108678088</name>
</gene>
<dbReference type="GO" id="GO:0098632">
    <property type="term" value="F:cell-cell adhesion mediator activity"/>
    <property type="evidence" value="ECO:0007669"/>
    <property type="project" value="TreeGrafter"/>
</dbReference>
<dbReference type="SMART" id="SM00409">
    <property type="entry name" value="IG"/>
    <property type="match status" value="2"/>
</dbReference>
<dbReference type="PROSITE" id="PS50835">
    <property type="entry name" value="IG_LIKE"/>
    <property type="match status" value="3"/>
</dbReference>
<name>A0A8B7P7J3_HYAAZ</name>
<dbReference type="GO" id="GO:0007156">
    <property type="term" value="P:homophilic cell adhesion via plasma membrane adhesion molecules"/>
    <property type="evidence" value="ECO:0007669"/>
    <property type="project" value="TreeGrafter"/>
</dbReference>
<dbReference type="KEGG" id="hazt:108678088"/>
<dbReference type="OrthoDB" id="6361337at2759"/>
<dbReference type="FunFam" id="2.60.40.10:FF:000026">
    <property type="entry name" value="roundabout homolog 2 isoform X1"/>
    <property type="match status" value="1"/>
</dbReference>
<keyword evidence="1" id="KW-0677">Repeat</keyword>
<dbReference type="AlphaFoldDB" id="A0A8B7P7J3"/>
<dbReference type="PANTHER" id="PTHR10075:SF100">
    <property type="entry name" value="FASCICLIN-2"/>
    <property type="match status" value="1"/>
</dbReference>
<feature type="domain" description="Ig-like" evidence="5">
    <location>
        <begin position="128"/>
        <end position="217"/>
    </location>
</feature>
<dbReference type="PANTHER" id="PTHR10075">
    <property type="entry name" value="BASIGIN RELATED"/>
    <property type="match status" value="1"/>
</dbReference>
<dbReference type="InterPro" id="IPR003599">
    <property type="entry name" value="Ig_sub"/>
</dbReference>
<dbReference type="Gene3D" id="2.60.40.10">
    <property type="entry name" value="Immunoglobulins"/>
    <property type="match status" value="3"/>
</dbReference>
<dbReference type="InterPro" id="IPR007110">
    <property type="entry name" value="Ig-like_dom"/>
</dbReference>
<evidence type="ECO:0000259" key="5">
    <source>
        <dbReference type="PROSITE" id="PS50835"/>
    </source>
</evidence>
<sequence>MADSGSAGQFCLEAEGGGQRLGSYRSPRITEHPTDMTVPRNEPATLNCKAEGKPAPTIRWFKDGQLVRTSPSDPKSQRVLLPTGSLFFLRVVHSKKEDDAGVYWCEASSDVGTVISNNATLEIAVLRDDFRATPADTVVAAGEVALLECMPPRGHPEPLVRWRKNGQVVNIQASHRHEFVDEGSVVIRDVEQSDAGQYTCEAWNLAGSKTTPPIQLSVHIKPAFIRGPRDTVTLTERTVELECEVSGDPPPLVTWRRLRGDLPEHRTTVLEDHTLR</sequence>
<dbReference type="GeneID" id="108678088"/>
<dbReference type="SUPFAM" id="SSF48726">
    <property type="entry name" value="Immunoglobulin"/>
    <property type="match status" value="3"/>
</dbReference>
<keyword evidence="2" id="KW-1015">Disulfide bond</keyword>
<dbReference type="InterPro" id="IPR003598">
    <property type="entry name" value="Ig_sub2"/>
</dbReference>
<dbReference type="Pfam" id="PF07679">
    <property type="entry name" value="I-set"/>
    <property type="match status" value="2"/>
</dbReference>
<feature type="domain" description="Ig-like" evidence="5">
    <location>
        <begin position="222"/>
        <end position="257"/>
    </location>
</feature>
<evidence type="ECO:0000313" key="6">
    <source>
        <dbReference type="Proteomes" id="UP000694843"/>
    </source>
</evidence>
<evidence type="ECO:0000256" key="4">
    <source>
        <dbReference type="SAM" id="MobiDB-lite"/>
    </source>
</evidence>
<proteinExistence type="predicted"/>
<accession>A0A8B7P7J3</accession>
<feature type="region of interest" description="Disordered" evidence="4">
    <location>
        <begin position="18"/>
        <end position="42"/>
    </location>
</feature>
<reference evidence="7" key="1">
    <citation type="submission" date="2025-08" db="UniProtKB">
        <authorList>
            <consortium name="RefSeq"/>
        </authorList>
    </citation>
    <scope>IDENTIFICATION</scope>
    <source>
        <tissue evidence="7">Whole organism</tissue>
    </source>
</reference>
<organism evidence="6 7">
    <name type="scientific">Hyalella azteca</name>
    <name type="common">Amphipod</name>
    <dbReference type="NCBI Taxonomy" id="294128"/>
    <lineage>
        <taxon>Eukaryota</taxon>
        <taxon>Metazoa</taxon>
        <taxon>Ecdysozoa</taxon>
        <taxon>Arthropoda</taxon>
        <taxon>Crustacea</taxon>
        <taxon>Multicrustacea</taxon>
        <taxon>Malacostraca</taxon>
        <taxon>Eumalacostraca</taxon>
        <taxon>Peracarida</taxon>
        <taxon>Amphipoda</taxon>
        <taxon>Senticaudata</taxon>
        <taxon>Talitrida</taxon>
        <taxon>Talitroidea</taxon>
        <taxon>Hyalellidae</taxon>
        <taxon>Hyalella</taxon>
    </lineage>
</organism>
<dbReference type="GO" id="GO:0005886">
    <property type="term" value="C:plasma membrane"/>
    <property type="evidence" value="ECO:0007669"/>
    <property type="project" value="TreeGrafter"/>
</dbReference>
<evidence type="ECO:0000256" key="1">
    <source>
        <dbReference type="ARBA" id="ARBA00022737"/>
    </source>
</evidence>
<dbReference type="InterPro" id="IPR013098">
    <property type="entry name" value="Ig_I-set"/>
</dbReference>
<dbReference type="InterPro" id="IPR036179">
    <property type="entry name" value="Ig-like_dom_sf"/>
</dbReference>
<dbReference type="GO" id="GO:0030424">
    <property type="term" value="C:axon"/>
    <property type="evidence" value="ECO:0007669"/>
    <property type="project" value="TreeGrafter"/>
</dbReference>
<protein>
    <submittedName>
        <fullName evidence="7">Roundabout homolog 2</fullName>
    </submittedName>
</protein>
<keyword evidence="6" id="KW-1185">Reference proteome</keyword>
<dbReference type="SMART" id="SM00408">
    <property type="entry name" value="IGc2"/>
    <property type="match status" value="2"/>
</dbReference>
<dbReference type="GO" id="GO:0070593">
    <property type="term" value="P:dendrite self-avoidance"/>
    <property type="evidence" value="ECO:0007669"/>
    <property type="project" value="TreeGrafter"/>
</dbReference>